<feature type="domain" description="PilZ" evidence="2">
    <location>
        <begin position="47"/>
        <end position="122"/>
    </location>
</feature>
<protein>
    <submittedName>
        <fullName evidence="3">Pilus assembly protein PilZ</fullName>
    </submittedName>
</protein>
<evidence type="ECO:0000256" key="1">
    <source>
        <dbReference type="SAM" id="MobiDB-lite"/>
    </source>
</evidence>
<dbReference type="Proteomes" id="UP000177445">
    <property type="component" value="Chromosome"/>
</dbReference>
<dbReference type="KEGG" id="msq:BKP64_05080"/>
<dbReference type="AlphaFoldDB" id="A0A1D9GJ08"/>
<accession>A0A1D9GJ08</accession>
<evidence type="ECO:0000259" key="2">
    <source>
        <dbReference type="Pfam" id="PF07238"/>
    </source>
</evidence>
<evidence type="ECO:0000313" key="4">
    <source>
        <dbReference type="Proteomes" id="UP000177445"/>
    </source>
</evidence>
<reference evidence="3 4" key="1">
    <citation type="submission" date="2016-10" db="EMBL/GenBank/DDBJ databases">
        <title>Marinobacter salinus sp. nov., a moderately halophilic bacterium isolated from a tidal flat environment.</title>
        <authorList>
            <person name="Park S.-J."/>
        </authorList>
    </citation>
    <scope>NUCLEOTIDE SEQUENCE [LARGE SCALE GENOMIC DNA]</scope>
    <source>
        <strain evidence="3 4">Hb8</strain>
    </source>
</reference>
<keyword evidence="4" id="KW-1185">Reference proteome</keyword>
<organism evidence="3 4">
    <name type="scientific">Marinobacter salinus</name>
    <dbReference type="NCBI Taxonomy" id="1874317"/>
    <lineage>
        <taxon>Bacteria</taxon>
        <taxon>Pseudomonadati</taxon>
        <taxon>Pseudomonadota</taxon>
        <taxon>Gammaproteobacteria</taxon>
        <taxon>Pseudomonadales</taxon>
        <taxon>Marinobacteraceae</taxon>
        <taxon>Marinobacter</taxon>
    </lineage>
</organism>
<dbReference type="InterPro" id="IPR009875">
    <property type="entry name" value="PilZ_domain"/>
</dbReference>
<dbReference type="RefSeq" id="WP_070966816.1">
    <property type="nucleotide sequence ID" value="NZ_CP017715.1"/>
</dbReference>
<dbReference type="GO" id="GO:0035438">
    <property type="term" value="F:cyclic-di-GMP binding"/>
    <property type="evidence" value="ECO:0007669"/>
    <property type="project" value="InterPro"/>
</dbReference>
<proteinExistence type="predicted"/>
<name>A0A1D9GJ08_9GAMM</name>
<feature type="region of interest" description="Disordered" evidence="1">
    <location>
        <begin position="1"/>
        <end position="22"/>
    </location>
</feature>
<dbReference type="OrthoDB" id="6182366at2"/>
<dbReference type="STRING" id="1874317.BKP64_05080"/>
<dbReference type="EMBL" id="CP017715">
    <property type="protein sequence ID" value="AOY87593.1"/>
    <property type="molecule type" value="Genomic_DNA"/>
</dbReference>
<dbReference type="SUPFAM" id="SSF141371">
    <property type="entry name" value="PilZ domain-like"/>
    <property type="match status" value="1"/>
</dbReference>
<dbReference type="Pfam" id="PF07238">
    <property type="entry name" value="PilZ"/>
    <property type="match status" value="1"/>
</dbReference>
<sequence length="137" mass="14926">MTDTDYSFGNPDADTYEQDNRSDYRLTARARATLELESRVPGPSAGSGNTGRELVCRIRDISARGLSLFSSEPLSLGALLAASVSLGNHTEPFRLMVEVVWCRPNDSAFLVGTQIMESDDTAYVEWVEAVASAMAEE</sequence>
<evidence type="ECO:0000313" key="3">
    <source>
        <dbReference type="EMBL" id="AOY87593.1"/>
    </source>
</evidence>
<dbReference type="Gene3D" id="2.40.10.220">
    <property type="entry name" value="predicted glycosyltransferase like domains"/>
    <property type="match status" value="1"/>
</dbReference>
<gene>
    <name evidence="3" type="ORF">BKP64_05080</name>
</gene>